<evidence type="ECO:0000256" key="1">
    <source>
        <dbReference type="ARBA" id="ARBA00023015"/>
    </source>
</evidence>
<reference evidence="5" key="1">
    <citation type="journal article" date="2014" name="Int. J. Syst. Evol. Microbiol.">
        <title>Complete genome sequence of Corynebacterium casei LMG S-19264T (=DSM 44701T), isolated from a smear-ripened cheese.</title>
        <authorList>
            <consortium name="US DOE Joint Genome Institute (JGI-PGF)"/>
            <person name="Walter F."/>
            <person name="Albersmeier A."/>
            <person name="Kalinowski J."/>
            <person name="Ruckert C."/>
        </authorList>
    </citation>
    <scope>NUCLEOTIDE SEQUENCE</scope>
    <source>
        <strain evidence="5">KCTC 23224</strain>
    </source>
</reference>
<evidence type="ECO:0000256" key="3">
    <source>
        <dbReference type="ARBA" id="ARBA00023163"/>
    </source>
</evidence>
<dbReference type="Gene3D" id="1.10.10.60">
    <property type="entry name" value="Homeodomain-like"/>
    <property type="match status" value="1"/>
</dbReference>
<dbReference type="SUPFAM" id="SSF46689">
    <property type="entry name" value="Homeodomain-like"/>
    <property type="match status" value="1"/>
</dbReference>
<dbReference type="Pfam" id="PF12833">
    <property type="entry name" value="HTH_18"/>
    <property type="match status" value="1"/>
</dbReference>
<dbReference type="PANTHER" id="PTHR43280:SF32">
    <property type="entry name" value="TRANSCRIPTIONAL REGULATORY PROTEIN"/>
    <property type="match status" value="1"/>
</dbReference>
<feature type="domain" description="HTH araC/xylS-type" evidence="4">
    <location>
        <begin position="199"/>
        <end position="297"/>
    </location>
</feature>
<keyword evidence="1" id="KW-0805">Transcription regulation</keyword>
<dbReference type="PANTHER" id="PTHR43280">
    <property type="entry name" value="ARAC-FAMILY TRANSCRIPTIONAL REGULATOR"/>
    <property type="match status" value="1"/>
</dbReference>
<dbReference type="EMBL" id="BMYF01000001">
    <property type="protein sequence ID" value="GHB25493.1"/>
    <property type="molecule type" value="Genomic_DNA"/>
</dbReference>
<dbReference type="GO" id="GO:0043565">
    <property type="term" value="F:sequence-specific DNA binding"/>
    <property type="evidence" value="ECO:0007669"/>
    <property type="project" value="InterPro"/>
</dbReference>
<protein>
    <recommendedName>
        <fullName evidence="4">HTH araC/xylS-type domain-containing protein</fullName>
    </recommendedName>
</protein>
<keyword evidence="2" id="KW-0238">DNA-binding</keyword>
<keyword evidence="3" id="KW-0804">Transcription</keyword>
<dbReference type="InterPro" id="IPR018060">
    <property type="entry name" value="HTH_AraC"/>
</dbReference>
<reference evidence="5" key="2">
    <citation type="submission" date="2020-09" db="EMBL/GenBank/DDBJ databases">
        <authorList>
            <person name="Sun Q."/>
            <person name="Kim S."/>
        </authorList>
    </citation>
    <scope>NUCLEOTIDE SEQUENCE</scope>
    <source>
        <strain evidence="5">KCTC 23224</strain>
    </source>
</reference>
<dbReference type="SMART" id="SM00342">
    <property type="entry name" value="HTH_ARAC"/>
    <property type="match status" value="1"/>
</dbReference>
<dbReference type="InterPro" id="IPR009057">
    <property type="entry name" value="Homeodomain-like_sf"/>
</dbReference>
<keyword evidence="6" id="KW-1185">Reference proteome</keyword>
<name>A0A8J3CVY5_9BACT</name>
<accession>A0A8J3CVY5</accession>
<evidence type="ECO:0000313" key="6">
    <source>
        <dbReference type="Proteomes" id="UP000642809"/>
    </source>
</evidence>
<dbReference type="RefSeq" id="WP_229800446.1">
    <property type="nucleotide sequence ID" value="NZ_BMYF01000001.1"/>
</dbReference>
<sequence length="302" mass="34748">MGEGFQIPIYRDFNEYYEAANTCMRARDKEFHAFRFSDLGEDIVPSMGPFSVGFFQIAIGSELAAEVGVFDLKEDIQEFTMVIYLPGQILYWEKKGIWDGYVIHVKEPFLHLDNISHLTESFGFLHSVKPLVVSLNREQYELMGQFFELILKEGTPFNEESRLVVRNLLQVIVVYINRIVSKNNPHGDYTELQYHKIATKFKALVIEHFINEKSVGFYGNSLGISTSYLADAVKKVFQTTPKNIINEITYLHAKTLLSSTDMGIKELAWTLNFDDYSHFVKFFKKMSGLTPAAFRKTLKKEG</sequence>
<evidence type="ECO:0000259" key="4">
    <source>
        <dbReference type="PROSITE" id="PS01124"/>
    </source>
</evidence>
<dbReference type="PROSITE" id="PS01124">
    <property type="entry name" value="HTH_ARAC_FAMILY_2"/>
    <property type="match status" value="1"/>
</dbReference>
<dbReference type="AlphaFoldDB" id="A0A8J3CVY5"/>
<evidence type="ECO:0000256" key="2">
    <source>
        <dbReference type="ARBA" id="ARBA00023125"/>
    </source>
</evidence>
<organism evidence="5 6">
    <name type="scientific">Mongoliitalea lutea</name>
    <dbReference type="NCBI Taxonomy" id="849756"/>
    <lineage>
        <taxon>Bacteria</taxon>
        <taxon>Pseudomonadati</taxon>
        <taxon>Bacteroidota</taxon>
        <taxon>Cytophagia</taxon>
        <taxon>Cytophagales</taxon>
        <taxon>Cyclobacteriaceae</taxon>
        <taxon>Mongoliitalea</taxon>
    </lineage>
</organism>
<dbReference type="Proteomes" id="UP000642809">
    <property type="component" value="Unassembled WGS sequence"/>
</dbReference>
<dbReference type="GO" id="GO:0003700">
    <property type="term" value="F:DNA-binding transcription factor activity"/>
    <property type="evidence" value="ECO:0007669"/>
    <property type="project" value="InterPro"/>
</dbReference>
<comment type="caution">
    <text evidence="5">The sequence shown here is derived from an EMBL/GenBank/DDBJ whole genome shotgun (WGS) entry which is preliminary data.</text>
</comment>
<proteinExistence type="predicted"/>
<evidence type="ECO:0000313" key="5">
    <source>
        <dbReference type="EMBL" id="GHB25493.1"/>
    </source>
</evidence>
<gene>
    <name evidence="5" type="ORF">GCM10008106_02830</name>
</gene>